<gene>
    <name evidence="1" type="ORF">G4V63_24515</name>
</gene>
<accession>A0A7C9VRA5</accession>
<reference evidence="1" key="1">
    <citation type="submission" date="2020-02" db="EMBL/GenBank/DDBJ databases">
        <title>Draft genome sequence of Candidatus Afipia apatlaquensis IBT-C3, a potential strain for decolorization of textile dyes.</title>
        <authorList>
            <person name="Sanchez-Reyes A."/>
            <person name="Breton-Deval L."/>
            <person name="Mangelson H."/>
            <person name="Sanchez-Flores A."/>
        </authorList>
    </citation>
    <scope>NUCLEOTIDE SEQUENCE [LARGE SCALE GENOMIC DNA]</scope>
    <source>
        <strain evidence="1">IBT-C3</strain>
    </source>
</reference>
<keyword evidence="2" id="KW-1185">Reference proteome</keyword>
<evidence type="ECO:0000313" key="2">
    <source>
        <dbReference type="Proteomes" id="UP000480266"/>
    </source>
</evidence>
<dbReference type="AlphaFoldDB" id="A0A7C9VRA5"/>
<evidence type="ECO:0000313" key="1">
    <source>
        <dbReference type="EMBL" id="NGX98254.1"/>
    </source>
</evidence>
<proteinExistence type="predicted"/>
<comment type="caution">
    <text evidence="1">The sequence shown here is derived from an EMBL/GenBank/DDBJ whole genome shotgun (WGS) entry which is preliminary data.</text>
</comment>
<dbReference type="Proteomes" id="UP000480266">
    <property type="component" value="Unassembled WGS sequence"/>
</dbReference>
<dbReference type="EMBL" id="JAAMRR010001244">
    <property type="protein sequence ID" value="NGX98254.1"/>
    <property type="molecule type" value="Genomic_DNA"/>
</dbReference>
<protein>
    <submittedName>
        <fullName evidence="1">Uncharacterized protein</fullName>
    </submittedName>
</protein>
<organism evidence="1 2">
    <name type="scientific">Candidatus Afipia apatlaquensis</name>
    <dbReference type="NCBI Taxonomy" id="2712852"/>
    <lineage>
        <taxon>Bacteria</taxon>
        <taxon>Pseudomonadati</taxon>
        <taxon>Pseudomonadota</taxon>
        <taxon>Alphaproteobacteria</taxon>
        <taxon>Hyphomicrobiales</taxon>
        <taxon>Nitrobacteraceae</taxon>
        <taxon>Afipia</taxon>
    </lineage>
</organism>
<name>A0A7C9VRA5_9BRAD</name>
<sequence length="137" mass="14846">MSQVSECPADAASHQFERLSSELEAGAETDKQIFLNDSLEHARRSATFVQAQSVEGSLFQIGVAFEGLQDLAAELPSEFQERLRRYNRALYSAAKGIERSTGKHPASLGRLMPADRAPFFDVGGKPAKVVKFSGAAS</sequence>